<feature type="domain" description="ABC transmembrane type-1" evidence="9">
    <location>
        <begin position="610"/>
        <end position="699"/>
    </location>
</feature>
<dbReference type="InterPro" id="IPR027417">
    <property type="entry name" value="P-loop_NTPase"/>
</dbReference>
<feature type="transmembrane region" description="Helical" evidence="8">
    <location>
        <begin position="566"/>
        <end position="585"/>
    </location>
</feature>
<evidence type="ECO:0000313" key="11">
    <source>
        <dbReference type="Proteomes" id="UP001161247"/>
    </source>
</evidence>
<dbReference type="InterPro" id="IPR036640">
    <property type="entry name" value="ABC1_TM_sf"/>
</dbReference>
<dbReference type="SUPFAM" id="SSF90123">
    <property type="entry name" value="ABC transporter transmembrane region"/>
    <property type="match status" value="2"/>
</dbReference>
<feature type="transmembrane region" description="Helical" evidence="8">
    <location>
        <begin position="606"/>
        <end position="628"/>
    </location>
</feature>
<protein>
    <submittedName>
        <fullName evidence="10">OLC1v1019889C1</fullName>
    </submittedName>
</protein>
<evidence type="ECO:0000256" key="1">
    <source>
        <dbReference type="ARBA" id="ARBA00022448"/>
    </source>
</evidence>
<dbReference type="EMBL" id="OX459126">
    <property type="protein sequence ID" value="CAI9118330.1"/>
    <property type="molecule type" value="Genomic_DNA"/>
</dbReference>
<keyword evidence="3" id="KW-0547">Nucleotide-binding</keyword>
<dbReference type="GO" id="GO:0016887">
    <property type="term" value="F:ATP hydrolysis activity"/>
    <property type="evidence" value="ECO:0007669"/>
    <property type="project" value="InterPro"/>
</dbReference>
<dbReference type="Pfam" id="PF00664">
    <property type="entry name" value="ABC_membrane"/>
    <property type="match status" value="2"/>
</dbReference>
<dbReference type="Gene3D" id="1.20.1560.10">
    <property type="entry name" value="ABC transporter type 1, transmembrane domain"/>
    <property type="match status" value="2"/>
</dbReference>
<gene>
    <name evidence="10" type="ORF">OLC1_LOCUS24221</name>
</gene>
<keyword evidence="5 8" id="KW-1133">Transmembrane helix</keyword>
<feature type="transmembrane region" description="Helical" evidence="8">
    <location>
        <begin position="97"/>
        <end position="120"/>
    </location>
</feature>
<dbReference type="SUPFAM" id="SSF52540">
    <property type="entry name" value="P-loop containing nucleoside triphosphate hydrolases"/>
    <property type="match status" value="2"/>
</dbReference>
<dbReference type="GO" id="GO:0016020">
    <property type="term" value="C:membrane"/>
    <property type="evidence" value="ECO:0007669"/>
    <property type="project" value="InterPro"/>
</dbReference>
<accession>A0AAV1EFB6</accession>
<feature type="transmembrane region" description="Helical" evidence="8">
    <location>
        <begin position="33"/>
        <end position="50"/>
    </location>
</feature>
<feature type="transmembrane region" description="Helical" evidence="8">
    <location>
        <begin position="182"/>
        <end position="201"/>
    </location>
</feature>
<name>A0AAV1EFB6_OLDCO</name>
<dbReference type="PANTHER" id="PTHR24223">
    <property type="entry name" value="ATP-BINDING CASSETTE SUB-FAMILY C"/>
    <property type="match status" value="1"/>
</dbReference>
<dbReference type="Gene3D" id="3.40.50.300">
    <property type="entry name" value="P-loop containing nucleotide triphosphate hydrolases"/>
    <property type="match status" value="3"/>
</dbReference>
<organism evidence="10 11">
    <name type="scientific">Oldenlandia corymbosa var. corymbosa</name>
    <dbReference type="NCBI Taxonomy" id="529605"/>
    <lineage>
        <taxon>Eukaryota</taxon>
        <taxon>Viridiplantae</taxon>
        <taxon>Streptophyta</taxon>
        <taxon>Embryophyta</taxon>
        <taxon>Tracheophyta</taxon>
        <taxon>Spermatophyta</taxon>
        <taxon>Magnoliopsida</taxon>
        <taxon>eudicotyledons</taxon>
        <taxon>Gunneridae</taxon>
        <taxon>Pentapetalae</taxon>
        <taxon>asterids</taxon>
        <taxon>lamiids</taxon>
        <taxon>Gentianales</taxon>
        <taxon>Rubiaceae</taxon>
        <taxon>Rubioideae</taxon>
        <taxon>Spermacoceae</taxon>
        <taxon>Hedyotis-Oldenlandia complex</taxon>
        <taxon>Oldenlandia</taxon>
    </lineage>
</organism>
<evidence type="ECO:0000256" key="6">
    <source>
        <dbReference type="ARBA" id="ARBA00023136"/>
    </source>
</evidence>
<dbReference type="PROSITE" id="PS50929">
    <property type="entry name" value="ABC_TM1F"/>
    <property type="match status" value="2"/>
</dbReference>
<evidence type="ECO:0000256" key="4">
    <source>
        <dbReference type="ARBA" id="ARBA00022840"/>
    </source>
</evidence>
<keyword evidence="2 8" id="KW-0812">Transmembrane</keyword>
<sequence length="833" mass="92659">MSLIFMALFAGVGAARMISGGDYIDQDLRVDDIFPLACLPLYVFLFIVAIHGSSGISIVQEQEDGTDLIVETNESNVSGYTTASPISKAMWRWMNPLLSKGTFIMVDALQLGVSLVLLYAYTGGAMLVSVFAIVSVIVLAIRIAWKNNEYQFNLMMNRDSRIKTTNELVNNMRVIKFQAWEHFIVIAALTFVVAIAMHIPLEAGTVFTITTILEILQEPIRTFPQNLVPISQAMISLERLDGYLTSYKLDTKTVEREQGCGDELAVEILDGTFSWEDEGKSSLLAAALGELHKSSENVRVCGNTAYVSQTSWIQNETIQENILFGSKMDKKRYSDVLRACSLEKDLEIFEHGDQTEIGERGKSNVNVALQECVRGALKGKTILLVTHQVDFLHNADLIMVRGTVEVLRLGLQGAFTYDLYYYVTSYNVSSLSEPFLDLSKLIIATISLINLVSQVMRDGKIVQSGKYEELIESRMDFGSLVAAHETSVGIVEMITNQYEQQPNSPHPITPKSPQNPPGKSDANGENRSFSELSNADNGNPKLIEDEEREIGQVSIGVCKQYCTIAYGWWGIGAVLSSSLIWQLSLMASDYWLEYETSTARTFNASLFIQVFAIIAVISCILGGLRMFLQTLLVSKHLSFFDQMLESVLHSPMSFFDTTPSGRILTRASNDQFNIDVLIPLFLGLTLAIICWLVSFIWLATECCAITIYMSYLVENRMVSVERIKQFTVIPSEAPWRNPNFLLSSDWPNHGDIVVSNLQVRYRWNTPLVLKGISLSIHGGEKIGVVGWTGSGKSTLIQVFFRLVEPSAGKIVIDGVDFSNLGLHDLRSRLGIIP</sequence>
<proteinExistence type="predicted"/>
<dbReference type="AlphaFoldDB" id="A0AAV1EFB6"/>
<keyword evidence="4" id="KW-0067">ATP-binding</keyword>
<dbReference type="InterPro" id="IPR003439">
    <property type="entry name" value="ABC_transporter-like_ATP-bd"/>
</dbReference>
<reference evidence="10" key="1">
    <citation type="submission" date="2023-03" db="EMBL/GenBank/DDBJ databases">
        <authorList>
            <person name="Julca I."/>
        </authorList>
    </citation>
    <scope>NUCLEOTIDE SEQUENCE</scope>
</reference>
<evidence type="ECO:0000256" key="3">
    <source>
        <dbReference type="ARBA" id="ARBA00022741"/>
    </source>
</evidence>
<dbReference type="GO" id="GO:0140359">
    <property type="term" value="F:ABC-type transporter activity"/>
    <property type="evidence" value="ECO:0007669"/>
    <property type="project" value="InterPro"/>
</dbReference>
<dbReference type="Pfam" id="PF00005">
    <property type="entry name" value="ABC_tran"/>
    <property type="match status" value="1"/>
</dbReference>
<dbReference type="InterPro" id="IPR050173">
    <property type="entry name" value="ABC_transporter_C-like"/>
</dbReference>
<feature type="region of interest" description="Disordered" evidence="7">
    <location>
        <begin position="501"/>
        <end position="541"/>
    </location>
</feature>
<dbReference type="GO" id="GO:0005524">
    <property type="term" value="F:ATP binding"/>
    <property type="evidence" value="ECO:0007669"/>
    <property type="project" value="UniProtKB-KW"/>
</dbReference>
<evidence type="ECO:0000313" key="10">
    <source>
        <dbReference type="EMBL" id="CAI9118330.1"/>
    </source>
</evidence>
<keyword evidence="6 8" id="KW-0472">Membrane</keyword>
<dbReference type="Proteomes" id="UP001161247">
    <property type="component" value="Chromosome 9"/>
</dbReference>
<evidence type="ECO:0000256" key="5">
    <source>
        <dbReference type="ARBA" id="ARBA00022989"/>
    </source>
</evidence>
<feature type="compositionally biased region" description="Pro residues" evidence="7">
    <location>
        <begin position="504"/>
        <end position="516"/>
    </location>
</feature>
<keyword evidence="11" id="KW-1185">Reference proteome</keyword>
<feature type="compositionally biased region" description="Polar residues" evidence="7">
    <location>
        <begin position="523"/>
        <end position="537"/>
    </location>
</feature>
<feature type="transmembrane region" description="Helical" evidence="8">
    <location>
        <begin position="126"/>
        <end position="145"/>
    </location>
</feature>
<evidence type="ECO:0000259" key="9">
    <source>
        <dbReference type="PROSITE" id="PS50929"/>
    </source>
</evidence>
<dbReference type="InterPro" id="IPR011527">
    <property type="entry name" value="ABC1_TM_dom"/>
</dbReference>
<evidence type="ECO:0000256" key="2">
    <source>
        <dbReference type="ARBA" id="ARBA00022692"/>
    </source>
</evidence>
<feature type="transmembrane region" description="Helical" evidence="8">
    <location>
        <begin position="676"/>
        <end position="699"/>
    </location>
</feature>
<keyword evidence="1" id="KW-0813">Transport</keyword>
<feature type="domain" description="ABC transmembrane type-1" evidence="9">
    <location>
        <begin position="104"/>
        <end position="183"/>
    </location>
</feature>
<dbReference type="PANTHER" id="PTHR24223:SF386">
    <property type="entry name" value="ABC-TYPE XENOBIOTIC TRANSPORTER"/>
    <property type="match status" value="1"/>
</dbReference>
<evidence type="ECO:0000256" key="7">
    <source>
        <dbReference type="SAM" id="MobiDB-lite"/>
    </source>
</evidence>
<evidence type="ECO:0000256" key="8">
    <source>
        <dbReference type="SAM" id="Phobius"/>
    </source>
</evidence>